<dbReference type="PANTHER" id="PTHR46573">
    <property type="entry name" value="WD REPEAT, SAM AND U-BOX DOMAIN-CONTAINING PROTEIN 1"/>
    <property type="match status" value="1"/>
</dbReference>
<keyword evidence="3" id="KW-0808">Transferase</keyword>
<dbReference type="Pfam" id="PF00536">
    <property type="entry name" value="SAM_1"/>
    <property type="match status" value="1"/>
</dbReference>
<dbReference type="GO" id="GO:0004842">
    <property type="term" value="F:ubiquitin-protein transferase activity"/>
    <property type="evidence" value="ECO:0007669"/>
    <property type="project" value="InterPro"/>
</dbReference>
<dbReference type="InterPro" id="IPR013761">
    <property type="entry name" value="SAM/pointed_sf"/>
</dbReference>
<feature type="region of interest" description="Disordered" evidence="1">
    <location>
        <begin position="102"/>
        <end position="139"/>
    </location>
</feature>
<feature type="non-terminal residue" evidence="3">
    <location>
        <position position="209"/>
    </location>
</feature>
<dbReference type="InterPro" id="IPR001660">
    <property type="entry name" value="SAM"/>
</dbReference>
<dbReference type="SUPFAM" id="SSF57850">
    <property type="entry name" value="RING/U-box"/>
    <property type="match status" value="1"/>
</dbReference>
<dbReference type="SUPFAM" id="SSF47769">
    <property type="entry name" value="SAM/Pointed domain"/>
    <property type="match status" value="1"/>
</dbReference>
<dbReference type="CDD" id="cd09487">
    <property type="entry name" value="SAM_superfamily"/>
    <property type="match status" value="1"/>
</dbReference>
<name>X6M6C8_RETFI</name>
<dbReference type="OrthoDB" id="10064100at2759"/>
<feature type="compositionally biased region" description="Basic and acidic residues" evidence="1">
    <location>
        <begin position="102"/>
        <end position="111"/>
    </location>
</feature>
<feature type="compositionally biased region" description="Basic and acidic residues" evidence="1">
    <location>
        <begin position="129"/>
        <end position="139"/>
    </location>
</feature>
<protein>
    <submittedName>
        <fullName evidence="3">Protein kinase family protein</fullName>
    </submittedName>
</protein>
<dbReference type="GO" id="GO:0016301">
    <property type="term" value="F:kinase activity"/>
    <property type="evidence" value="ECO:0007669"/>
    <property type="project" value="UniProtKB-KW"/>
</dbReference>
<evidence type="ECO:0000313" key="4">
    <source>
        <dbReference type="Proteomes" id="UP000023152"/>
    </source>
</evidence>
<keyword evidence="3" id="KW-0418">Kinase</keyword>
<dbReference type="Gene3D" id="1.10.150.50">
    <property type="entry name" value="Transcription Factor, Ets-1"/>
    <property type="match status" value="1"/>
</dbReference>
<dbReference type="Proteomes" id="UP000023152">
    <property type="component" value="Unassembled WGS sequence"/>
</dbReference>
<dbReference type="PANTHER" id="PTHR46573:SF1">
    <property type="entry name" value="WD REPEAT, SAM AND U-BOX DOMAIN-CONTAINING PROTEIN 1"/>
    <property type="match status" value="1"/>
</dbReference>
<dbReference type="SMART" id="SM00504">
    <property type="entry name" value="Ubox"/>
    <property type="match status" value="1"/>
</dbReference>
<keyword evidence="4" id="KW-1185">Reference proteome</keyword>
<comment type="caution">
    <text evidence="3">The sequence shown here is derived from an EMBL/GenBank/DDBJ whole genome shotgun (WGS) entry which is preliminary data.</text>
</comment>
<dbReference type="SMART" id="SM00454">
    <property type="entry name" value="SAM"/>
    <property type="match status" value="1"/>
</dbReference>
<proteinExistence type="predicted"/>
<dbReference type="PROSITE" id="PS51698">
    <property type="entry name" value="U_BOX"/>
    <property type="match status" value="1"/>
</dbReference>
<reference evidence="3 4" key="1">
    <citation type="journal article" date="2013" name="Curr. Biol.">
        <title>The Genome of the Foraminiferan Reticulomyxa filosa.</title>
        <authorList>
            <person name="Glockner G."/>
            <person name="Hulsmann N."/>
            <person name="Schleicher M."/>
            <person name="Noegel A.A."/>
            <person name="Eichinger L."/>
            <person name="Gallinger C."/>
            <person name="Pawlowski J."/>
            <person name="Sierra R."/>
            <person name="Euteneuer U."/>
            <person name="Pillet L."/>
            <person name="Moustafa A."/>
            <person name="Platzer M."/>
            <person name="Groth M."/>
            <person name="Szafranski K."/>
            <person name="Schliwa M."/>
        </authorList>
    </citation>
    <scope>NUCLEOTIDE SEQUENCE [LARGE SCALE GENOMIC DNA]</scope>
</reference>
<dbReference type="AlphaFoldDB" id="X6M6C8"/>
<organism evidence="3 4">
    <name type="scientific">Reticulomyxa filosa</name>
    <dbReference type="NCBI Taxonomy" id="46433"/>
    <lineage>
        <taxon>Eukaryota</taxon>
        <taxon>Sar</taxon>
        <taxon>Rhizaria</taxon>
        <taxon>Retaria</taxon>
        <taxon>Foraminifera</taxon>
        <taxon>Monothalamids</taxon>
        <taxon>Reticulomyxidae</taxon>
        <taxon>Reticulomyxa</taxon>
    </lineage>
</organism>
<evidence type="ECO:0000313" key="3">
    <source>
        <dbReference type="EMBL" id="ETO09548.1"/>
    </source>
</evidence>
<dbReference type="EMBL" id="ASPP01024009">
    <property type="protein sequence ID" value="ETO09548.1"/>
    <property type="molecule type" value="Genomic_DNA"/>
</dbReference>
<sequence length="209" mass="24356">MSWQEESLGDSLLMNPEEFLCPITKELMVQPTILVADGTTYEESALKDWLSEHNTSPLTGLELHTKETKPNYNLRQAIESYTKYVSEHKELKRKFEEELNKAKTQKNKRDNDDNDDDDNDNSNNETDANADKKDNDDEKKEHEMLRFLQSNHLDKYFDTLTKEGFQTMDDLKRMTFTDLIAMNIPRGHARRLLQQLLVLSQITDATNNP</sequence>
<dbReference type="Pfam" id="PF04564">
    <property type="entry name" value="U-box"/>
    <property type="match status" value="1"/>
</dbReference>
<dbReference type="CDD" id="cd16655">
    <property type="entry name" value="RING-Ubox_WDSUB1-like"/>
    <property type="match status" value="1"/>
</dbReference>
<accession>X6M6C8</accession>
<evidence type="ECO:0000259" key="2">
    <source>
        <dbReference type="PROSITE" id="PS51698"/>
    </source>
</evidence>
<gene>
    <name evidence="3" type="ORF">RFI_27829</name>
</gene>
<evidence type="ECO:0000256" key="1">
    <source>
        <dbReference type="SAM" id="MobiDB-lite"/>
    </source>
</evidence>
<dbReference type="InterPro" id="IPR003613">
    <property type="entry name" value="Ubox_domain"/>
</dbReference>
<dbReference type="InterPro" id="IPR052085">
    <property type="entry name" value="WD-SAM-U-box"/>
</dbReference>
<dbReference type="GO" id="GO:0016567">
    <property type="term" value="P:protein ubiquitination"/>
    <property type="evidence" value="ECO:0007669"/>
    <property type="project" value="InterPro"/>
</dbReference>
<feature type="domain" description="U-box" evidence="2">
    <location>
        <begin position="14"/>
        <end position="88"/>
    </location>
</feature>
<dbReference type="InterPro" id="IPR013083">
    <property type="entry name" value="Znf_RING/FYVE/PHD"/>
</dbReference>
<dbReference type="Gene3D" id="3.30.40.10">
    <property type="entry name" value="Zinc/RING finger domain, C3HC4 (zinc finger)"/>
    <property type="match status" value="1"/>
</dbReference>